<dbReference type="AlphaFoldDB" id="A0A4Q7M5U3"/>
<feature type="transmembrane region" description="Helical" evidence="5">
    <location>
        <begin position="55"/>
        <end position="78"/>
    </location>
</feature>
<dbReference type="InterPro" id="IPR019931">
    <property type="entry name" value="LPXTG_anchor"/>
</dbReference>
<comment type="caution">
    <text evidence="7">The sequence shown here is derived from an EMBL/GenBank/DDBJ whole genome shotgun (WGS) entry which is preliminary data.</text>
</comment>
<evidence type="ECO:0000256" key="5">
    <source>
        <dbReference type="SAM" id="Phobius"/>
    </source>
</evidence>
<keyword evidence="2" id="KW-0964">Secreted</keyword>
<dbReference type="EMBL" id="SGWX01000001">
    <property type="protein sequence ID" value="RZS61958.1"/>
    <property type="molecule type" value="Genomic_DNA"/>
</dbReference>
<keyword evidence="8" id="KW-1185">Reference proteome</keyword>
<dbReference type="Pfam" id="PF00746">
    <property type="entry name" value="Gram_pos_anchor"/>
    <property type="match status" value="1"/>
</dbReference>
<keyword evidence="3" id="KW-0732">Signal</keyword>
<dbReference type="Proteomes" id="UP000293852">
    <property type="component" value="Unassembled WGS sequence"/>
</dbReference>
<name>A0A4Q7M5U3_9MICO</name>
<proteinExistence type="predicted"/>
<evidence type="ECO:0000256" key="2">
    <source>
        <dbReference type="ARBA" id="ARBA00022525"/>
    </source>
</evidence>
<keyword evidence="5" id="KW-1133">Transmembrane helix</keyword>
<protein>
    <submittedName>
        <fullName evidence="7">LPXTG-motif cell wall-anchored protein/predicted secreted protein with PEP-CTERM sorting signal</fullName>
    </submittedName>
</protein>
<accession>A0A4Q7M5U3</accession>
<evidence type="ECO:0000256" key="4">
    <source>
        <dbReference type="ARBA" id="ARBA00023088"/>
    </source>
</evidence>
<organism evidence="7 8">
    <name type="scientific">Xylanimonas ulmi</name>
    <dbReference type="NCBI Taxonomy" id="228973"/>
    <lineage>
        <taxon>Bacteria</taxon>
        <taxon>Bacillati</taxon>
        <taxon>Actinomycetota</taxon>
        <taxon>Actinomycetes</taxon>
        <taxon>Micrococcales</taxon>
        <taxon>Promicromonosporaceae</taxon>
        <taxon>Xylanimonas</taxon>
    </lineage>
</organism>
<sequence length="90" mass="9576">MNVRGARQVYPLRRAPLRRCAARLLHPGAPATRTRFEITNVQYGTDPGDLPSLPVTGATGVVLMVVVGGTLIALGVALSASSRRRRAQQA</sequence>
<evidence type="ECO:0000313" key="7">
    <source>
        <dbReference type="EMBL" id="RZS61958.1"/>
    </source>
</evidence>
<dbReference type="RefSeq" id="WP_165399904.1">
    <property type="nucleotide sequence ID" value="NZ_SGWX01000001.1"/>
</dbReference>
<keyword evidence="5" id="KW-0812">Transmembrane</keyword>
<evidence type="ECO:0000259" key="6">
    <source>
        <dbReference type="Pfam" id="PF00746"/>
    </source>
</evidence>
<reference evidence="7 8" key="1">
    <citation type="submission" date="2019-02" db="EMBL/GenBank/DDBJ databases">
        <title>Sequencing the genomes of 1000 actinobacteria strains.</title>
        <authorList>
            <person name="Klenk H.-P."/>
        </authorList>
    </citation>
    <scope>NUCLEOTIDE SEQUENCE [LARGE SCALE GENOMIC DNA]</scope>
    <source>
        <strain evidence="7 8">DSM 16932</strain>
    </source>
</reference>
<gene>
    <name evidence="7" type="ORF">EV386_2274</name>
</gene>
<feature type="domain" description="Gram-positive cocci surface proteins LPxTG" evidence="6">
    <location>
        <begin position="49"/>
        <end position="85"/>
    </location>
</feature>
<evidence type="ECO:0000313" key="8">
    <source>
        <dbReference type="Proteomes" id="UP000293852"/>
    </source>
</evidence>
<keyword evidence="5" id="KW-0472">Membrane</keyword>
<keyword evidence="1" id="KW-0134">Cell wall</keyword>
<keyword evidence="4" id="KW-0572">Peptidoglycan-anchor</keyword>
<dbReference type="NCBIfam" id="TIGR01167">
    <property type="entry name" value="LPXTG_anchor"/>
    <property type="match status" value="1"/>
</dbReference>
<evidence type="ECO:0000256" key="3">
    <source>
        <dbReference type="ARBA" id="ARBA00022729"/>
    </source>
</evidence>
<evidence type="ECO:0000256" key="1">
    <source>
        <dbReference type="ARBA" id="ARBA00022512"/>
    </source>
</evidence>